<keyword evidence="6" id="KW-0175">Coiled coil</keyword>
<dbReference type="GO" id="GO:0003924">
    <property type="term" value="F:GTPase activity"/>
    <property type="evidence" value="ECO:0007669"/>
    <property type="project" value="InterPro"/>
</dbReference>
<evidence type="ECO:0000256" key="5">
    <source>
        <dbReference type="ARBA" id="ARBA00023136"/>
    </source>
</evidence>
<proteinExistence type="predicted"/>
<evidence type="ECO:0000256" key="6">
    <source>
        <dbReference type="SAM" id="Coils"/>
    </source>
</evidence>
<dbReference type="PANTHER" id="PTHR10465">
    <property type="entry name" value="TRANSMEMBRANE GTPASE FZO1"/>
    <property type="match status" value="1"/>
</dbReference>
<keyword evidence="5" id="KW-0472">Membrane</keyword>
<evidence type="ECO:0000259" key="7">
    <source>
        <dbReference type="Pfam" id="PF00350"/>
    </source>
</evidence>
<evidence type="ECO:0000256" key="3">
    <source>
        <dbReference type="ARBA" id="ARBA00022801"/>
    </source>
</evidence>
<dbReference type="InterPro" id="IPR027417">
    <property type="entry name" value="P-loop_NTPase"/>
</dbReference>
<dbReference type="InterPro" id="IPR027094">
    <property type="entry name" value="Mitofusin_fam"/>
</dbReference>
<keyword evidence="2" id="KW-0547">Nucleotide-binding</keyword>
<organism evidence="8 9">
    <name type="scientific">Sporolactobacillus nakayamae</name>
    <dbReference type="NCBI Taxonomy" id="269670"/>
    <lineage>
        <taxon>Bacteria</taxon>
        <taxon>Bacillati</taxon>
        <taxon>Bacillota</taxon>
        <taxon>Bacilli</taxon>
        <taxon>Bacillales</taxon>
        <taxon>Sporolactobacillaceae</taxon>
        <taxon>Sporolactobacillus</taxon>
    </lineage>
</organism>
<dbReference type="GO" id="GO:0005525">
    <property type="term" value="F:GTP binding"/>
    <property type="evidence" value="ECO:0007669"/>
    <property type="project" value="UniProtKB-KW"/>
</dbReference>
<evidence type="ECO:0000256" key="4">
    <source>
        <dbReference type="ARBA" id="ARBA00023134"/>
    </source>
</evidence>
<dbReference type="AlphaFoldDB" id="A0A1I2UBR6"/>
<dbReference type="OrthoDB" id="9816479at2"/>
<dbReference type="Gene3D" id="3.40.50.300">
    <property type="entry name" value="P-loop containing nucleotide triphosphate hydrolases"/>
    <property type="match status" value="1"/>
</dbReference>
<evidence type="ECO:0000313" key="9">
    <source>
        <dbReference type="Proteomes" id="UP000198752"/>
    </source>
</evidence>
<dbReference type="SUPFAM" id="SSF52540">
    <property type="entry name" value="P-loop containing nucleoside triphosphate hydrolases"/>
    <property type="match status" value="1"/>
</dbReference>
<protein>
    <submittedName>
        <fullName evidence="8">Dynamin family protein</fullName>
    </submittedName>
</protein>
<feature type="domain" description="Dynamin N-terminal" evidence="7">
    <location>
        <begin position="53"/>
        <end position="223"/>
    </location>
</feature>
<dbReference type="CDD" id="cd09912">
    <property type="entry name" value="DLP_2"/>
    <property type="match status" value="1"/>
</dbReference>
<dbReference type="STRING" id="269670.SAMN02982927_02619"/>
<dbReference type="RefSeq" id="WP_093673663.1">
    <property type="nucleotide sequence ID" value="NZ_FOOY01000019.1"/>
</dbReference>
<dbReference type="EMBL" id="FOOY01000019">
    <property type="protein sequence ID" value="SFG73819.1"/>
    <property type="molecule type" value="Genomic_DNA"/>
</dbReference>
<dbReference type="PANTHER" id="PTHR10465:SF0">
    <property type="entry name" value="SARCALUMENIN"/>
    <property type="match status" value="1"/>
</dbReference>
<dbReference type="Pfam" id="PF00350">
    <property type="entry name" value="Dynamin_N"/>
    <property type="match status" value="1"/>
</dbReference>
<reference evidence="9" key="1">
    <citation type="submission" date="2016-10" db="EMBL/GenBank/DDBJ databases">
        <authorList>
            <person name="Varghese N."/>
            <person name="Submissions S."/>
        </authorList>
    </citation>
    <scope>NUCLEOTIDE SEQUENCE [LARGE SCALE GENOMIC DNA]</scope>
    <source>
        <strain evidence="9">ATCC 700379</strain>
    </source>
</reference>
<accession>A0A1I2UBR6</accession>
<gene>
    <name evidence="8" type="ORF">SAMN02982927_02619</name>
</gene>
<feature type="coiled-coil region" evidence="6">
    <location>
        <begin position="345"/>
        <end position="372"/>
    </location>
</feature>
<evidence type="ECO:0000256" key="2">
    <source>
        <dbReference type="ARBA" id="ARBA00022741"/>
    </source>
</evidence>
<sequence length="641" mass="73893">MGFSLDHYAERKRQFFAKAEKVIKILITKKDEETIQQINDLLGDVENGKFVLTVIGEFSKGKSTFLNSLFGKRLLPSKVTPTTALLNKIIYKEQQSIIVSANGQEHVIPEETFKNLIAPKEPKSDDHEAFVAYQKQIETLNQIDQVTIGYPLSFLSNGICIYDTPGFNDLDENRSQLTNTIIPQSDAVIFMLNARRQLSQSEHSFLENRVLTQDLGKLFFVINFKDQLDSEADVERVRQEILSHLPSKIAHPKLFFISAKYALNFRREQNGEVIKSAQWKMKNSAVVRNLEETGIPALEQALGQFLEEERGYIKIFRADLQLNHWIDRMMNQDIPLEMLSFHQHVADADQKQKELKLKLDHARAERERLMKSIKSNSKKELAEIKKAYQQRLEAILHAAQNEFKKQTGTYKEMARAIEDRVSPLEGILAEDLLKWKELWANDVIQKCAAHMSSELSQNYRSLASSFNVQVEANHEIKLTDMFDSLADAVYRSVMDFAPQKGSQTFSMLASAGKSVVKFIGFIVRKAKSVDDRELLQDRIKDQFEKSIPKKVEHLEKNFKSMQKQLSDKITLNMEKELKKMQELFLKMFRNAEISQRRATKEINKLKEQQEELRACMEINPLSKQLEGAQNDYTGTVSVNRY</sequence>
<dbReference type="Proteomes" id="UP000198752">
    <property type="component" value="Unassembled WGS sequence"/>
</dbReference>
<keyword evidence="4" id="KW-0342">GTP-binding</keyword>
<feature type="coiled-coil region" evidence="6">
    <location>
        <begin position="588"/>
        <end position="615"/>
    </location>
</feature>
<comment type="subcellular location">
    <subcellularLocation>
        <location evidence="1">Membrane</location>
    </subcellularLocation>
</comment>
<keyword evidence="9" id="KW-1185">Reference proteome</keyword>
<evidence type="ECO:0000256" key="1">
    <source>
        <dbReference type="ARBA" id="ARBA00004370"/>
    </source>
</evidence>
<dbReference type="GO" id="GO:0016020">
    <property type="term" value="C:membrane"/>
    <property type="evidence" value="ECO:0007669"/>
    <property type="project" value="UniProtKB-SubCell"/>
</dbReference>
<keyword evidence="3" id="KW-0378">Hydrolase</keyword>
<name>A0A1I2UBR6_9BACL</name>
<dbReference type="InterPro" id="IPR045063">
    <property type="entry name" value="Dynamin_N"/>
</dbReference>
<evidence type="ECO:0000313" key="8">
    <source>
        <dbReference type="EMBL" id="SFG73819.1"/>
    </source>
</evidence>